<dbReference type="GO" id="GO:0090482">
    <property type="term" value="F:vitamin transmembrane transporter activity"/>
    <property type="evidence" value="ECO:0007669"/>
    <property type="project" value="InterPro"/>
</dbReference>
<evidence type="ECO:0000256" key="7">
    <source>
        <dbReference type="ARBA" id="ARBA00023136"/>
    </source>
</evidence>
<feature type="transmembrane region" description="Helical" evidence="9">
    <location>
        <begin position="475"/>
        <end position="501"/>
    </location>
</feature>
<dbReference type="PANTHER" id="PTHR10686:SF18">
    <property type="entry name" value="IP11787P-RELATED"/>
    <property type="match status" value="1"/>
</dbReference>
<feature type="transmembrane region" description="Helical" evidence="9">
    <location>
        <begin position="301"/>
        <end position="318"/>
    </location>
</feature>
<dbReference type="Pfam" id="PF10328">
    <property type="entry name" value="7TM_GPCR_Srx"/>
    <property type="match status" value="1"/>
</dbReference>
<dbReference type="GO" id="GO:0005542">
    <property type="term" value="F:folic acid binding"/>
    <property type="evidence" value="ECO:0007669"/>
    <property type="project" value="UniProtKB-KW"/>
</dbReference>
<keyword evidence="6 9" id="KW-1133">Transmembrane helix</keyword>
<evidence type="ECO:0000256" key="1">
    <source>
        <dbReference type="ARBA" id="ARBA00004141"/>
    </source>
</evidence>
<dbReference type="SUPFAM" id="SSF81321">
    <property type="entry name" value="Family A G protein-coupled receptor-like"/>
    <property type="match status" value="1"/>
</dbReference>
<dbReference type="AlphaFoldDB" id="A0A8S1GU24"/>
<dbReference type="CDD" id="cd00637">
    <property type="entry name" value="7tm_classA_rhodopsin-like"/>
    <property type="match status" value="1"/>
</dbReference>
<evidence type="ECO:0000256" key="3">
    <source>
        <dbReference type="ARBA" id="ARBA00022448"/>
    </source>
</evidence>
<feature type="transmembrane region" description="Helical" evidence="9">
    <location>
        <begin position="562"/>
        <end position="586"/>
    </location>
</feature>
<keyword evidence="8" id="KW-0325">Glycoprotein</keyword>
<dbReference type="OrthoDB" id="18814at2759"/>
<evidence type="ECO:0000256" key="9">
    <source>
        <dbReference type="SAM" id="Phobius"/>
    </source>
</evidence>
<feature type="transmembrane region" description="Helical" evidence="9">
    <location>
        <begin position="102"/>
        <end position="119"/>
    </location>
</feature>
<comment type="subcellular location">
    <subcellularLocation>
        <location evidence="1">Membrane</location>
        <topology evidence="1">Multi-pass membrane protein</topology>
    </subcellularLocation>
</comment>
<feature type="transmembrane region" description="Helical" evidence="9">
    <location>
        <begin position="324"/>
        <end position="344"/>
    </location>
</feature>
<feature type="transmembrane region" description="Helical" evidence="9">
    <location>
        <begin position="399"/>
        <end position="423"/>
    </location>
</feature>
<evidence type="ECO:0000313" key="12">
    <source>
        <dbReference type="Proteomes" id="UP000835052"/>
    </source>
</evidence>
<dbReference type="PANTHER" id="PTHR10686">
    <property type="entry name" value="FOLATE TRANSPORTER"/>
    <property type="match status" value="1"/>
</dbReference>
<dbReference type="Proteomes" id="UP000835052">
    <property type="component" value="Unassembled WGS sequence"/>
</dbReference>
<accession>A0A8S1GU24</accession>
<dbReference type="GO" id="GO:0005886">
    <property type="term" value="C:plasma membrane"/>
    <property type="evidence" value="ECO:0007669"/>
    <property type="project" value="TreeGrafter"/>
</dbReference>
<dbReference type="Gene3D" id="1.20.1070.10">
    <property type="entry name" value="Rhodopsin 7-helix transmembrane proteins"/>
    <property type="match status" value="1"/>
</dbReference>
<dbReference type="NCBIfam" id="TIGR00806">
    <property type="entry name" value="rfc"/>
    <property type="match status" value="1"/>
</dbReference>
<evidence type="ECO:0000256" key="8">
    <source>
        <dbReference type="ARBA" id="ARBA00023180"/>
    </source>
</evidence>
<dbReference type="InterPro" id="IPR036259">
    <property type="entry name" value="MFS_trans_sf"/>
</dbReference>
<dbReference type="InterPro" id="IPR002666">
    <property type="entry name" value="Folate_carrier"/>
</dbReference>
<dbReference type="EMBL" id="CAJGYM010000005">
    <property type="protein sequence ID" value="CAD6187077.1"/>
    <property type="molecule type" value="Genomic_DNA"/>
</dbReference>
<evidence type="ECO:0000313" key="11">
    <source>
        <dbReference type="EMBL" id="CAD6187077.1"/>
    </source>
</evidence>
<keyword evidence="4 9" id="KW-0812">Transmembrane</keyword>
<feature type="transmembrane region" description="Helical" evidence="9">
    <location>
        <begin position="233"/>
        <end position="251"/>
    </location>
</feature>
<comment type="similarity">
    <text evidence="2">Belongs to the reduced folate carrier (RFC) transporter (TC 2.A.48) family.</text>
</comment>
<feature type="transmembrane region" description="Helical" evidence="9">
    <location>
        <begin position="856"/>
        <end position="884"/>
    </location>
</feature>
<keyword evidence="5" id="KW-0290">Folate-binding</keyword>
<evidence type="ECO:0000256" key="5">
    <source>
        <dbReference type="ARBA" id="ARBA00022954"/>
    </source>
</evidence>
<dbReference type="InterPro" id="IPR019421">
    <property type="entry name" value="7TM_GPCR_serpentine_rcpt_Srd"/>
</dbReference>
<evidence type="ECO:0000256" key="2">
    <source>
        <dbReference type="ARBA" id="ARBA00005773"/>
    </source>
</evidence>
<dbReference type="SUPFAM" id="SSF103473">
    <property type="entry name" value="MFS general substrate transporter"/>
    <property type="match status" value="1"/>
</dbReference>
<dbReference type="FunFam" id="1.20.1250.20:FF:000298">
    <property type="entry name" value="Thiamine transporter"/>
    <property type="match status" value="1"/>
</dbReference>
<feature type="transmembrane region" description="Helical" evidence="9">
    <location>
        <begin position="71"/>
        <end position="90"/>
    </location>
</feature>
<keyword evidence="3" id="KW-0813">Transport</keyword>
<name>A0A8S1GU24_9PELO</name>
<evidence type="ECO:0000259" key="10">
    <source>
        <dbReference type="Pfam" id="PF10328"/>
    </source>
</evidence>
<keyword evidence="7 9" id="KW-0472">Membrane</keyword>
<feature type="transmembrane region" description="Helical" evidence="9">
    <location>
        <begin position="444"/>
        <end position="463"/>
    </location>
</feature>
<dbReference type="InterPro" id="IPR019430">
    <property type="entry name" value="7TM_GPCR_serpentine_rcpt_Srx"/>
</dbReference>
<reference evidence="11" key="1">
    <citation type="submission" date="2020-10" db="EMBL/GenBank/DDBJ databases">
        <authorList>
            <person name="Kikuchi T."/>
        </authorList>
    </citation>
    <scope>NUCLEOTIDE SEQUENCE</scope>
    <source>
        <strain evidence="11">NKZ352</strain>
    </source>
</reference>
<proteinExistence type="inferred from homology"/>
<feature type="transmembrane region" description="Helical" evidence="9">
    <location>
        <begin position="45"/>
        <end position="64"/>
    </location>
</feature>
<evidence type="ECO:0000256" key="4">
    <source>
        <dbReference type="ARBA" id="ARBA00022692"/>
    </source>
</evidence>
<sequence length="996" mass="112255">MGYTKTIVLLCLYGLLKEFRPTEPYLYAYEHVTLNISEQVLNQDVYPIWTYSYMVTLVPAFLLTDVLLYKPVIVFEAVAYTLCWLLLVFGRSVLNQQLLELFYGWATATEVAYFAYIYVKIPKTKFKSATSYSRAALLVGRFTAYATAQLIILLNWGSYMTLNIISLVAMFLAVAVAVILPNVKWSTAYERKLESQGVQNILEKIETAKYKDYLSLYFRSIYQDLITIYSDWFILKWSLWWALANCAFYQVTNYTQTLWGSLPDDADKFNGITEALVPLFGIPVVLLTQKLNFDWTKWGEFFLALGSLFQGALLLSMSQSKTIILMYIGYILYRVIYQASMTVAQCNLASKLKSDSFGLLFGLNTFLALVLQTILTTLVVRVAKVPIRPQFVIYSCYHFAVATVFISFYGIIANAMVFIGLIASEAKLSGFFKVCASKTVSNTIICISFLFWSVPCTLINKYYLTHQGNILIGQFGGWCPYIMGPFTQLCMAFNRFIAIYLPNHYNKSTKFNVTNLALAFFWSLAIVLAALGTPVGCGFIYNVKRLAWEPENQPCAVDFATFYFYLVVVMAVVTNSVNLTIIVRLLTDSAKTAISHDASMQRRNRRTKMFIQSVAQDCLHVIDMINCSKISHLRDEVWYVFIFSSLSFLGIHVMDGTVMLLFNKNLRAQVLRLLKRNPKLTPLTTVFQSSNKNRTLSGCALNGLLIYLAVFQSPKAIRTYATLIINFALTDFLCCFSDFFVQQRIIPAGLSLGFVSTEAVEKSLKLKFPNYNFQGETVTGVVDIINFFPLSVILHMTVPVALELSQAQMAHRTKALHSQLLKTLTYQACMPGFFCIACVSYSLGQLGISNNPFLEHFTFTSVLCISVFSPISYLFFVGSYKTYCFNKFQRIISRGRIDVGKSEQVLPLTGCTLNAFLIYLAIFQSPNAIRTYATLIINFALTDFLGCLSDLFVQPRLVPGGATLALVAEGPCTYLGPNFCYTRPSPTKPVYLASTG</sequence>
<comment type="caution">
    <text evidence="11">The sequence shown here is derived from an EMBL/GenBank/DDBJ whole genome shotgun (WGS) entry which is preliminary data.</text>
</comment>
<evidence type="ECO:0000256" key="6">
    <source>
        <dbReference type="ARBA" id="ARBA00022989"/>
    </source>
</evidence>
<feature type="transmembrane region" description="Helical" evidence="9">
    <location>
        <begin position="131"/>
        <end position="154"/>
    </location>
</feature>
<feature type="transmembrane region" description="Helical" evidence="9">
    <location>
        <begin position="823"/>
        <end position="844"/>
    </location>
</feature>
<keyword evidence="12" id="KW-1185">Reference proteome</keyword>
<feature type="transmembrane region" description="Helical" evidence="9">
    <location>
        <begin position="160"/>
        <end position="183"/>
    </location>
</feature>
<protein>
    <recommendedName>
        <fullName evidence="10">7TM GPCR serpentine receptor class x (Srx) domain-containing protein</fullName>
    </recommendedName>
</protein>
<feature type="domain" description="7TM GPCR serpentine receptor class x (Srx)" evidence="10">
    <location>
        <begin position="405"/>
        <end position="663"/>
    </location>
</feature>
<feature type="transmembrane region" description="Helical" evidence="9">
    <location>
        <begin position="356"/>
        <end position="379"/>
    </location>
</feature>
<feature type="transmembrane region" description="Helical" evidence="9">
    <location>
        <begin position="271"/>
        <end position="289"/>
    </location>
</feature>
<feature type="transmembrane region" description="Helical" evidence="9">
    <location>
        <begin position="513"/>
        <end position="542"/>
    </location>
</feature>
<feature type="transmembrane region" description="Helical" evidence="9">
    <location>
        <begin position="637"/>
        <end position="662"/>
    </location>
</feature>
<dbReference type="Pfam" id="PF10317">
    <property type="entry name" value="7TM_GPCR_Srd"/>
    <property type="match status" value="3"/>
</dbReference>
<organism evidence="11 12">
    <name type="scientific">Caenorhabditis auriculariae</name>
    <dbReference type="NCBI Taxonomy" id="2777116"/>
    <lineage>
        <taxon>Eukaryota</taxon>
        <taxon>Metazoa</taxon>
        <taxon>Ecdysozoa</taxon>
        <taxon>Nematoda</taxon>
        <taxon>Chromadorea</taxon>
        <taxon>Rhabditida</taxon>
        <taxon>Rhabditina</taxon>
        <taxon>Rhabditomorpha</taxon>
        <taxon>Rhabditoidea</taxon>
        <taxon>Rhabditidae</taxon>
        <taxon>Peloderinae</taxon>
        <taxon>Caenorhabditis</taxon>
    </lineage>
</organism>
<dbReference type="Pfam" id="PF01770">
    <property type="entry name" value="Folate_carrier"/>
    <property type="match status" value="1"/>
</dbReference>
<gene>
    <name evidence="11" type="ORF">CAUJ_LOCUS2996</name>
</gene>